<proteinExistence type="inferred from homology"/>
<dbReference type="Proteomes" id="UP000494245">
    <property type="component" value="Unassembled WGS sequence"/>
</dbReference>
<dbReference type="PANTHER" id="PTHR11059:SF0">
    <property type="entry name" value="DNA REPAIR PROTEIN RECN"/>
    <property type="match status" value="1"/>
</dbReference>
<evidence type="ECO:0000313" key="10">
    <source>
        <dbReference type="EMBL" id="GFK93108.1"/>
    </source>
</evidence>
<organism evidence="10 11">
    <name type="scientific">Fundidesulfovibrio magnetotacticus</name>
    <dbReference type="NCBI Taxonomy" id="2730080"/>
    <lineage>
        <taxon>Bacteria</taxon>
        <taxon>Pseudomonadati</taxon>
        <taxon>Thermodesulfobacteriota</taxon>
        <taxon>Desulfovibrionia</taxon>
        <taxon>Desulfovibrionales</taxon>
        <taxon>Desulfovibrionaceae</taxon>
        <taxon>Fundidesulfovibrio</taxon>
    </lineage>
</organism>
<dbReference type="EMBL" id="BLTE01000003">
    <property type="protein sequence ID" value="GFK93108.1"/>
    <property type="molecule type" value="Genomic_DNA"/>
</dbReference>
<evidence type="ECO:0000256" key="2">
    <source>
        <dbReference type="ARBA" id="ARBA00009441"/>
    </source>
</evidence>
<protein>
    <recommendedName>
        <fullName evidence="3">DNA repair protein RecN</fullName>
    </recommendedName>
    <alternativeName>
        <fullName evidence="8">Recombination protein N</fullName>
    </alternativeName>
</protein>
<evidence type="ECO:0000259" key="9">
    <source>
        <dbReference type="Pfam" id="PF13175"/>
    </source>
</evidence>
<reference evidence="10 11" key="2">
    <citation type="submission" date="2020-05" db="EMBL/GenBank/DDBJ databases">
        <title>Draft genome sequence of Desulfovibrio sp. strainFSS-1.</title>
        <authorList>
            <person name="Shimoshige H."/>
            <person name="Kobayashi H."/>
            <person name="Maekawa T."/>
        </authorList>
    </citation>
    <scope>NUCLEOTIDE SEQUENCE [LARGE SCALE GENOMIC DNA]</scope>
    <source>
        <strain evidence="10 11">SIID29052-01</strain>
    </source>
</reference>
<feature type="domain" description="Endonuclease GajA/Old nuclease/RecF-like AAA" evidence="9">
    <location>
        <begin position="1"/>
        <end position="49"/>
    </location>
</feature>
<dbReference type="GO" id="GO:0006302">
    <property type="term" value="P:double-strand break repair"/>
    <property type="evidence" value="ECO:0007669"/>
    <property type="project" value="InterPro"/>
</dbReference>
<dbReference type="GO" id="GO:0005524">
    <property type="term" value="F:ATP binding"/>
    <property type="evidence" value="ECO:0007669"/>
    <property type="project" value="UniProtKB-KW"/>
</dbReference>
<evidence type="ECO:0000256" key="6">
    <source>
        <dbReference type="ARBA" id="ARBA00022840"/>
    </source>
</evidence>
<sequence length="410" mass="44070">MIRRITLVDFMAHSRTELELAPGLNVLCGPNNTGKSAVVEALRCLTSNPAPRHVIRHGAKEARVEALLDDGRRVAWVRRKNHALYEVYEPGTEVPEVYAKLGKSGVPPEVAAVLRLSPVTFEKGESVDVHLAGQRQPIFLLDQPGSLLADFLASSTESAHLMAMQDLLREKTRRAKTVARDLETGLARVRRGLDGLRGLPALALGLETLREERRILEARQAEPRALEALAGRLEALALARGRLSARLETLSRLAAPPAPAPCAGLDALLEGLTRLSARKDAARRALAALAPLDAPPRPAPTGELAGLLARLEAARAARARASRRAGLLVGLPAPPDVADPAPLAALAGSLETLRARVEKGRAWLARRERELEALAARVAARLEQAGECPLCGSAMDLERFLRREGTRGTA</sequence>
<evidence type="ECO:0000256" key="7">
    <source>
        <dbReference type="ARBA" id="ARBA00023204"/>
    </source>
</evidence>
<dbReference type="Gene3D" id="3.40.50.300">
    <property type="entry name" value="P-loop containing nucleotide triphosphate hydrolases"/>
    <property type="match status" value="1"/>
</dbReference>
<dbReference type="InterPro" id="IPR004604">
    <property type="entry name" value="DNA_recomb/repair_RecN"/>
</dbReference>
<keyword evidence="4" id="KW-0547">Nucleotide-binding</keyword>
<comment type="caution">
    <text evidence="10">The sequence shown here is derived from an EMBL/GenBank/DDBJ whole genome shotgun (WGS) entry which is preliminary data.</text>
</comment>
<dbReference type="PANTHER" id="PTHR11059">
    <property type="entry name" value="DNA REPAIR PROTEIN RECN"/>
    <property type="match status" value="1"/>
</dbReference>
<dbReference type="GO" id="GO:0006310">
    <property type="term" value="P:DNA recombination"/>
    <property type="evidence" value="ECO:0007669"/>
    <property type="project" value="InterPro"/>
</dbReference>
<dbReference type="Pfam" id="PF13175">
    <property type="entry name" value="AAA_15"/>
    <property type="match status" value="1"/>
</dbReference>
<evidence type="ECO:0000313" key="11">
    <source>
        <dbReference type="Proteomes" id="UP000494245"/>
    </source>
</evidence>
<name>A0A6V8LS09_9BACT</name>
<comment type="similarity">
    <text evidence="2">Belongs to the RecN family.</text>
</comment>
<evidence type="ECO:0000256" key="1">
    <source>
        <dbReference type="ARBA" id="ARBA00003618"/>
    </source>
</evidence>
<keyword evidence="6" id="KW-0067">ATP-binding</keyword>
<dbReference type="AlphaFoldDB" id="A0A6V8LS09"/>
<dbReference type="SUPFAM" id="SSF52540">
    <property type="entry name" value="P-loop containing nucleoside triphosphate hydrolases"/>
    <property type="match status" value="1"/>
</dbReference>
<accession>A0A6V8LS09</accession>
<dbReference type="InterPro" id="IPR027417">
    <property type="entry name" value="P-loop_NTPase"/>
</dbReference>
<dbReference type="GO" id="GO:0016887">
    <property type="term" value="F:ATP hydrolysis activity"/>
    <property type="evidence" value="ECO:0007669"/>
    <property type="project" value="InterPro"/>
</dbReference>
<keyword evidence="5" id="KW-0227">DNA damage</keyword>
<evidence type="ECO:0000256" key="4">
    <source>
        <dbReference type="ARBA" id="ARBA00022741"/>
    </source>
</evidence>
<gene>
    <name evidence="10" type="primary">smc_5</name>
    <name evidence="10" type="ORF">NNJEOMEG_00937</name>
</gene>
<evidence type="ECO:0000256" key="5">
    <source>
        <dbReference type="ARBA" id="ARBA00022763"/>
    </source>
</evidence>
<dbReference type="RefSeq" id="WP_173081819.1">
    <property type="nucleotide sequence ID" value="NZ_BLTE01000003.1"/>
</dbReference>
<reference evidence="10 11" key="1">
    <citation type="submission" date="2020-04" db="EMBL/GenBank/DDBJ databases">
        <authorList>
            <consortium name="Desulfovibrio sp. FSS-1 genome sequencing consortium"/>
            <person name="Shimoshige H."/>
            <person name="Kobayashi H."/>
            <person name="Maekawa T."/>
        </authorList>
    </citation>
    <scope>NUCLEOTIDE SEQUENCE [LARGE SCALE GENOMIC DNA]</scope>
    <source>
        <strain evidence="10 11">SIID29052-01</strain>
    </source>
</reference>
<keyword evidence="7" id="KW-0234">DNA repair</keyword>
<evidence type="ECO:0000256" key="8">
    <source>
        <dbReference type="ARBA" id="ARBA00033408"/>
    </source>
</evidence>
<evidence type="ECO:0000256" key="3">
    <source>
        <dbReference type="ARBA" id="ARBA00021315"/>
    </source>
</evidence>
<dbReference type="InterPro" id="IPR041685">
    <property type="entry name" value="AAA_GajA/Old/RecF-like"/>
</dbReference>
<keyword evidence="11" id="KW-1185">Reference proteome</keyword>
<comment type="function">
    <text evidence="1">May be involved in recombinational repair of damaged DNA.</text>
</comment>